<dbReference type="Proteomes" id="UP000265200">
    <property type="component" value="Chromosome 5"/>
</dbReference>
<evidence type="ECO:0000313" key="14">
    <source>
        <dbReference type="Ensembl" id="ENSORLP00015008224.1"/>
    </source>
</evidence>
<dbReference type="GO" id="GO:0008173">
    <property type="term" value="F:RNA methyltransferase activity"/>
    <property type="evidence" value="ECO:0007669"/>
    <property type="project" value="UniProtKB-UniRule"/>
</dbReference>
<dbReference type="AlphaFoldDB" id="A0A3P9HKQ5"/>
<comment type="function">
    <text evidence="9">O-methyltransferase that specifically monomethylates 5'-monophosphate of cytoplasmic histidyl tRNA (tRNA(His)), acting as a capping enzyme by protecting tRNA(His) from cleavage by DICER1. Also able, with less efficiently, to methylate the 5' monophosphate of a subset of pre-miRNAs, acting as a negative regulator of miRNA processing. The 5' monophosphate of pre-miRNAs is recognized by DICER1 and is required for pre-miRNAs processing: methylation at this position reduces the processing of pre-miRNAs by DICER1. Was also reported to mediate dimethylation of pre-miR-145; however dimethylation cannot be reproduced by another group which observes a monomethylation of pre-miR-145.</text>
</comment>
<dbReference type="GO" id="GO:0008171">
    <property type="term" value="F:O-methyltransferase activity"/>
    <property type="evidence" value="ECO:0007669"/>
    <property type="project" value="UniProtKB-UniRule"/>
</dbReference>
<organism evidence="14 15">
    <name type="scientific">Oryzias latipes</name>
    <name type="common">Japanese rice fish</name>
    <name type="synonym">Japanese killifish</name>
    <dbReference type="NCBI Taxonomy" id="8090"/>
    <lineage>
        <taxon>Eukaryota</taxon>
        <taxon>Metazoa</taxon>
        <taxon>Chordata</taxon>
        <taxon>Craniata</taxon>
        <taxon>Vertebrata</taxon>
        <taxon>Euteleostomi</taxon>
        <taxon>Actinopterygii</taxon>
        <taxon>Neopterygii</taxon>
        <taxon>Teleostei</taxon>
        <taxon>Neoteleostei</taxon>
        <taxon>Acanthomorphata</taxon>
        <taxon>Ovalentaria</taxon>
        <taxon>Atherinomorphae</taxon>
        <taxon>Beloniformes</taxon>
        <taxon>Adrianichthyidae</taxon>
        <taxon>Oryziinae</taxon>
        <taxon>Oryzias</taxon>
    </lineage>
</organism>
<evidence type="ECO:0000256" key="8">
    <source>
        <dbReference type="ARBA" id="ARBA00044707"/>
    </source>
</evidence>
<dbReference type="GO" id="GO:0005737">
    <property type="term" value="C:cytoplasm"/>
    <property type="evidence" value="ECO:0007669"/>
    <property type="project" value="UniProtKB-SubCell"/>
</dbReference>
<evidence type="ECO:0000256" key="2">
    <source>
        <dbReference type="ARBA" id="ARBA00008361"/>
    </source>
</evidence>
<feature type="compositionally biased region" description="Basic residues" evidence="12">
    <location>
        <begin position="8"/>
        <end position="18"/>
    </location>
</feature>
<dbReference type="FunFam" id="3.40.50.150:FF:000138">
    <property type="entry name" value="BCDIN3 domain containing RNA methyltransferase"/>
    <property type="match status" value="1"/>
</dbReference>
<reference key="1">
    <citation type="journal article" date="2007" name="Nature">
        <title>The medaka draft genome and insights into vertebrate genome evolution.</title>
        <authorList>
            <person name="Kasahara M."/>
            <person name="Naruse K."/>
            <person name="Sasaki S."/>
            <person name="Nakatani Y."/>
            <person name="Qu W."/>
            <person name="Ahsan B."/>
            <person name="Yamada T."/>
            <person name="Nagayasu Y."/>
            <person name="Doi K."/>
            <person name="Kasai Y."/>
            <person name="Jindo T."/>
            <person name="Kobayashi D."/>
            <person name="Shimada A."/>
            <person name="Toyoda A."/>
            <person name="Kuroki Y."/>
            <person name="Fujiyama A."/>
            <person name="Sasaki T."/>
            <person name="Shimizu A."/>
            <person name="Asakawa S."/>
            <person name="Shimizu N."/>
            <person name="Hashimoto S."/>
            <person name="Yang J."/>
            <person name="Lee Y."/>
            <person name="Matsushima K."/>
            <person name="Sugano S."/>
            <person name="Sakaizumi M."/>
            <person name="Narita T."/>
            <person name="Ohishi K."/>
            <person name="Haga S."/>
            <person name="Ohta F."/>
            <person name="Nomoto H."/>
            <person name="Nogata K."/>
            <person name="Morishita T."/>
            <person name="Endo T."/>
            <person name="Shin-I T."/>
            <person name="Takeda H."/>
            <person name="Morishita S."/>
            <person name="Kohara Y."/>
        </authorList>
    </citation>
    <scope>NUCLEOTIDE SEQUENCE [LARGE SCALE GENOMIC DNA]</scope>
    <source>
        <strain>Hd-rR</strain>
    </source>
</reference>
<evidence type="ECO:0000256" key="9">
    <source>
        <dbReference type="ARBA" id="ARBA00045273"/>
    </source>
</evidence>
<comment type="subcellular location">
    <subcellularLocation>
        <location evidence="1">Cytoplasm</location>
    </subcellularLocation>
</comment>
<dbReference type="Pfam" id="PF06859">
    <property type="entry name" value="Bin3"/>
    <property type="match status" value="1"/>
</dbReference>
<dbReference type="InterPro" id="IPR024160">
    <property type="entry name" value="BIN3_SAM-bd_dom"/>
</dbReference>
<comment type="similarity">
    <text evidence="2 11">Belongs to the methyltransferase superfamily.</text>
</comment>
<proteinExistence type="inferred from homology"/>
<evidence type="ECO:0000313" key="15">
    <source>
        <dbReference type="Proteomes" id="UP000265200"/>
    </source>
</evidence>
<dbReference type="GO" id="GO:0032259">
    <property type="term" value="P:methylation"/>
    <property type="evidence" value="ECO:0007669"/>
    <property type="project" value="UniProtKB-KW"/>
</dbReference>
<dbReference type="PANTHER" id="PTHR12315:SF1">
    <property type="entry name" value="RNA 5'-MONOPHOSPHATE METHYLTRANSFERASE"/>
    <property type="match status" value="1"/>
</dbReference>
<reference evidence="14" key="4">
    <citation type="submission" date="2025-09" db="UniProtKB">
        <authorList>
            <consortium name="Ensembl"/>
        </authorList>
    </citation>
    <scope>IDENTIFICATION</scope>
    <source>
        <strain evidence="14">HSOK</strain>
    </source>
</reference>
<dbReference type="Gene3D" id="3.40.50.150">
    <property type="entry name" value="Vaccinia Virus protein VP39"/>
    <property type="match status" value="1"/>
</dbReference>
<dbReference type="Ensembl" id="ENSORLT00015001178.1">
    <property type="protein sequence ID" value="ENSORLP00015008224.1"/>
    <property type="gene ID" value="ENSORLG00015009027.1"/>
</dbReference>
<keyword evidence="4 11" id="KW-0489">Methyltransferase</keyword>
<name>A0A3P9HKQ5_ORYLA</name>
<dbReference type="PANTHER" id="PTHR12315">
    <property type="entry name" value="BICOID-INTERACTING PROTEIN RELATED"/>
    <property type="match status" value="1"/>
</dbReference>
<evidence type="ECO:0000259" key="13">
    <source>
        <dbReference type="PROSITE" id="PS51515"/>
    </source>
</evidence>
<reference evidence="14 15" key="2">
    <citation type="submission" date="2017-04" db="EMBL/GenBank/DDBJ databases">
        <title>CpG methylation of centromeres and impact of large insertions on vertebrate speciation.</title>
        <authorList>
            <person name="Ichikawa K."/>
            <person name="Yoshimura J."/>
            <person name="Morishita S."/>
        </authorList>
    </citation>
    <scope>NUCLEOTIDE SEQUENCE</scope>
    <source>
        <strain evidence="14 15">HSOK</strain>
    </source>
</reference>
<keyword evidence="6 10" id="KW-0949">S-adenosyl-L-methionine</keyword>
<evidence type="ECO:0000256" key="10">
    <source>
        <dbReference type="PROSITE-ProRule" id="PRU00848"/>
    </source>
</evidence>
<dbReference type="InterPro" id="IPR010675">
    <property type="entry name" value="Bin3_C"/>
</dbReference>
<protein>
    <recommendedName>
        <fullName evidence="11">RNA methyltransferase</fullName>
        <ecNumber evidence="11">2.1.1.-</ecNumber>
    </recommendedName>
</protein>
<dbReference type="InterPro" id="IPR029063">
    <property type="entry name" value="SAM-dependent_MTases_sf"/>
</dbReference>
<evidence type="ECO:0000256" key="3">
    <source>
        <dbReference type="ARBA" id="ARBA00022490"/>
    </source>
</evidence>
<sequence>MLIEKKNARAHTHGRTHAHTTTNLKCAVPLRTRVSTRTYFTETHMDKATCPPSCDTGDEKEDPGAAPYGNFINYYTFNPPENRLSLVPATLLHELGYSDDEATLILDVGCNSGELSVAFYKHLVPQSEGNQRRGKVHLLGFDLDESLVQRAQQTNPLQDSITFITLDITENTEQLKVYLSEHGCSRFHLCLCLAVTMWVHLNHGDTGLTQLLFRLASISQHLLLEAQPWKCYRSAARRLRKLGRSDFDHFKTLKIRGDMADHARELLEKHCGMELIQSFGSTAWDRKLLLFRRK</sequence>
<evidence type="ECO:0000256" key="1">
    <source>
        <dbReference type="ARBA" id="ARBA00004496"/>
    </source>
</evidence>
<reference evidence="14" key="3">
    <citation type="submission" date="2025-08" db="UniProtKB">
        <authorList>
            <consortium name="Ensembl"/>
        </authorList>
    </citation>
    <scope>IDENTIFICATION</scope>
    <source>
        <strain evidence="14">HSOK</strain>
    </source>
</reference>
<dbReference type="PROSITE" id="PS51515">
    <property type="entry name" value="BIN3_SAM"/>
    <property type="match status" value="1"/>
</dbReference>
<evidence type="ECO:0000256" key="4">
    <source>
        <dbReference type="ARBA" id="ARBA00022603"/>
    </source>
</evidence>
<keyword evidence="5 11" id="KW-0808">Transferase</keyword>
<evidence type="ECO:0000256" key="11">
    <source>
        <dbReference type="RuleBase" id="RU367087"/>
    </source>
</evidence>
<dbReference type="CDD" id="cd02440">
    <property type="entry name" value="AdoMet_MTases"/>
    <property type="match status" value="1"/>
</dbReference>
<dbReference type="EC" id="2.1.1.-" evidence="11"/>
<evidence type="ECO:0000256" key="7">
    <source>
        <dbReference type="ARBA" id="ARBA00044650"/>
    </source>
</evidence>
<comment type="catalytic activity">
    <reaction evidence="7">
        <text>a 5'-end 5'-phospho-ribonucleoside-RNA + 2 S-adenosyl-L-methionine = a 5'-end (5'-bismethylphospho)-ribonucleoside-RNA + 2 S-adenosyl-L-homocysteine</text>
        <dbReference type="Rhea" id="RHEA:58640"/>
        <dbReference type="Rhea" id="RHEA-COMP:15179"/>
        <dbReference type="Rhea" id="RHEA-COMP:15182"/>
        <dbReference type="ChEBI" id="CHEBI:57856"/>
        <dbReference type="ChEBI" id="CHEBI:59789"/>
        <dbReference type="ChEBI" id="CHEBI:138282"/>
        <dbReference type="ChEBI" id="CHEBI:142777"/>
    </reaction>
</comment>
<evidence type="ECO:0000256" key="5">
    <source>
        <dbReference type="ARBA" id="ARBA00022679"/>
    </source>
</evidence>
<dbReference type="SUPFAM" id="SSF53335">
    <property type="entry name" value="S-adenosyl-L-methionine-dependent methyltransferases"/>
    <property type="match status" value="1"/>
</dbReference>
<accession>A0A3P9HKQ5</accession>
<keyword evidence="3" id="KW-0963">Cytoplasm</keyword>
<evidence type="ECO:0000256" key="6">
    <source>
        <dbReference type="ARBA" id="ARBA00022691"/>
    </source>
</evidence>
<feature type="domain" description="Bin3-type SAM" evidence="13">
    <location>
        <begin position="81"/>
        <end position="294"/>
    </location>
</feature>
<evidence type="ECO:0000256" key="12">
    <source>
        <dbReference type="SAM" id="MobiDB-lite"/>
    </source>
</evidence>
<dbReference type="InterPro" id="IPR039772">
    <property type="entry name" value="Bin3-like"/>
</dbReference>
<comment type="catalytic activity">
    <reaction evidence="8">
        <text>a 5'-end 5'-phospho-ribonucleoside-RNA + S-adenosyl-L-methionine = a 5'-end (5'-methylphospho)-ribonucleoside-RNA + S-adenosyl-L-homocysteine</text>
        <dbReference type="Rhea" id="RHEA:58656"/>
        <dbReference type="Rhea" id="RHEA-COMP:15179"/>
        <dbReference type="Rhea" id="RHEA-COMP:15181"/>
        <dbReference type="ChEBI" id="CHEBI:57856"/>
        <dbReference type="ChEBI" id="CHEBI:59789"/>
        <dbReference type="ChEBI" id="CHEBI:138282"/>
        <dbReference type="ChEBI" id="CHEBI:142776"/>
    </reaction>
</comment>
<feature type="region of interest" description="Disordered" evidence="12">
    <location>
        <begin position="1"/>
        <end position="21"/>
    </location>
</feature>